<feature type="transmembrane region" description="Helical" evidence="2">
    <location>
        <begin position="148"/>
        <end position="168"/>
    </location>
</feature>
<reference evidence="3 4" key="1">
    <citation type="submission" date="2013-02" db="EMBL/GenBank/DDBJ databases">
        <title>The Genome Annotation of Plasmodium falciparum Tanzania (2000708).</title>
        <authorList>
            <consortium name="The Broad Institute Genome Sequencing Platform"/>
            <consortium name="The Broad Institute Genome Sequencing Center for Infectious Disease"/>
            <person name="Neafsey D."/>
            <person name="Hoffman S."/>
            <person name="Volkman S."/>
            <person name="Rosenthal P."/>
            <person name="Walker B."/>
            <person name="Young S.K."/>
            <person name="Zeng Q."/>
            <person name="Gargeya S."/>
            <person name="Fitzgerald M."/>
            <person name="Haas B."/>
            <person name="Abouelleil A."/>
            <person name="Allen A.W."/>
            <person name="Alvarado L."/>
            <person name="Arachchi H.M."/>
            <person name="Berlin A.M."/>
            <person name="Chapman S.B."/>
            <person name="Gainer-Dewar J."/>
            <person name="Goldberg J."/>
            <person name="Griggs A."/>
            <person name="Gujja S."/>
            <person name="Hansen M."/>
            <person name="Howarth C."/>
            <person name="Imamovic A."/>
            <person name="Ireland A."/>
            <person name="Larimer J."/>
            <person name="McCowan C."/>
            <person name="Murphy C."/>
            <person name="Pearson M."/>
            <person name="Poon T.W."/>
            <person name="Priest M."/>
            <person name="Roberts A."/>
            <person name="Saif S."/>
            <person name="Shea T."/>
            <person name="Sisk P."/>
            <person name="Sykes S."/>
            <person name="Wortman J."/>
            <person name="Nusbaum C."/>
            <person name="Birren B."/>
        </authorList>
    </citation>
    <scope>NUCLEOTIDE SEQUENCE [LARGE SCALE GENOMIC DNA]</scope>
    <source>
        <strain evidence="4">Tanzania (2000708)</strain>
    </source>
</reference>
<feature type="compositionally biased region" description="Basic and acidic residues" evidence="1">
    <location>
        <begin position="271"/>
        <end position="287"/>
    </location>
</feature>
<evidence type="ECO:0000313" key="4">
    <source>
        <dbReference type="Proteomes" id="UP000030708"/>
    </source>
</evidence>
<dbReference type="Proteomes" id="UP000030708">
    <property type="component" value="Unassembled WGS sequence"/>
</dbReference>
<feature type="compositionally biased region" description="Polar residues" evidence="1">
    <location>
        <begin position="288"/>
        <end position="301"/>
    </location>
</feature>
<gene>
    <name evidence="3" type="ORF">PFTANZ_00204</name>
</gene>
<keyword evidence="2" id="KW-0812">Transmembrane</keyword>
<feature type="compositionally biased region" description="Basic and acidic residues" evidence="1">
    <location>
        <begin position="244"/>
        <end position="256"/>
    </location>
</feature>
<feature type="compositionally biased region" description="Low complexity" evidence="1">
    <location>
        <begin position="333"/>
        <end position="356"/>
    </location>
</feature>
<evidence type="ECO:0000313" key="3">
    <source>
        <dbReference type="EMBL" id="ETW39094.1"/>
    </source>
</evidence>
<name>A0A024WDU5_PLAFA</name>
<keyword evidence="2" id="KW-1133">Transmembrane helix</keyword>
<reference evidence="3 4" key="2">
    <citation type="submission" date="2013-02" db="EMBL/GenBank/DDBJ databases">
        <title>The Genome Sequence of Plasmodium falciparum Tanzania (2000708).</title>
        <authorList>
            <consortium name="The Broad Institute Genome Sequencing Platform"/>
            <consortium name="The Broad Institute Genome Sequencing Center for Infectious Disease"/>
            <person name="Neafsey D."/>
            <person name="Cheeseman I."/>
            <person name="Volkman S."/>
            <person name="Adams J."/>
            <person name="Walker B."/>
            <person name="Young S.K."/>
            <person name="Zeng Q."/>
            <person name="Gargeya S."/>
            <person name="Fitzgerald M."/>
            <person name="Haas B."/>
            <person name="Abouelleil A."/>
            <person name="Alvarado L."/>
            <person name="Arachchi H.M."/>
            <person name="Berlin A.M."/>
            <person name="Chapman S.B."/>
            <person name="Dewar J."/>
            <person name="Goldberg J."/>
            <person name="Griggs A."/>
            <person name="Gujja S."/>
            <person name="Hansen M."/>
            <person name="Howarth C."/>
            <person name="Imamovic A."/>
            <person name="Larimer J."/>
            <person name="McCowan C."/>
            <person name="Murphy C."/>
            <person name="Neiman D."/>
            <person name="Pearson M."/>
            <person name="Priest M."/>
            <person name="Roberts A."/>
            <person name="Saif S."/>
            <person name="Shea T."/>
            <person name="Sisk P."/>
            <person name="Sykes S."/>
            <person name="Wortman J."/>
            <person name="Nusbaum C."/>
            <person name="Birren B."/>
        </authorList>
    </citation>
    <scope>NUCLEOTIDE SEQUENCE [LARGE SCALE GENOMIC DNA]</scope>
    <source>
        <strain evidence="4">Tanzania (2000708)</strain>
    </source>
</reference>
<feature type="compositionally biased region" description="Low complexity" evidence="1">
    <location>
        <begin position="304"/>
        <end position="323"/>
    </location>
</feature>
<proteinExistence type="predicted"/>
<protein>
    <submittedName>
        <fullName evidence="3">Uncharacterized protein</fullName>
    </submittedName>
</protein>
<organism evidence="3 4">
    <name type="scientific">Plasmodium falciparum Tanzania</name>
    <name type="common">2000708</name>
    <dbReference type="NCBI Taxonomy" id="1036725"/>
    <lineage>
        <taxon>Eukaryota</taxon>
        <taxon>Sar</taxon>
        <taxon>Alveolata</taxon>
        <taxon>Apicomplexa</taxon>
        <taxon>Aconoidasida</taxon>
        <taxon>Haemosporida</taxon>
        <taxon>Plasmodiidae</taxon>
        <taxon>Plasmodium</taxon>
        <taxon>Plasmodium (Laverania)</taxon>
    </lineage>
</organism>
<dbReference type="eggNOG" id="ENOG502QXB8">
    <property type="taxonomic scope" value="Eukaryota"/>
</dbReference>
<accession>A0A024WDU5</accession>
<dbReference type="AlphaFoldDB" id="A0A024WDU5"/>
<dbReference type="OrthoDB" id="371048at2759"/>
<dbReference type="EMBL" id="KI926271">
    <property type="protein sequence ID" value="ETW39094.1"/>
    <property type="molecule type" value="Genomic_DNA"/>
</dbReference>
<evidence type="ECO:0000256" key="2">
    <source>
        <dbReference type="SAM" id="Phobius"/>
    </source>
</evidence>
<keyword evidence="2" id="KW-0472">Membrane</keyword>
<feature type="compositionally biased region" description="Basic and acidic residues" evidence="1">
    <location>
        <begin position="45"/>
        <end position="56"/>
    </location>
</feature>
<feature type="region of interest" description="Disordered" evidence="1">
    <location>
        <begin position="45"/>
        <end position="66"/>
    </location>
</feature>
<sequence>MSLYMNIFEQIEIILEKCNNETFIKINTLIDHIIRNYANENMKEIHERKKGNDNNNKKKKKKKKENNTNTIRNYFNLVDKENNLKNNNNNDDGVTNVMEQDKNKDCLLSLTIKNNNNNDDGVTNVMEQDKNKDCLLSLTIKNNNNKTIINMFFFFGHFNIMIIIYYVIYKLKMFDKDLFIHEKNSNIHTNQSYTADSISDDLNKVGSDNNRNKNIIMRHTNINNKEHYLQKKYNIQDDEEEDNETIRSDSKLRDIYSDSQSKDIMMSSSPNKEEESMSSDNHNKDINSSDNQNKDINSSDHNMNDSTNESTTTSLSTSINNTNRNKKNRKKNNININNNNNNNNSNNINSSSNNNSGVYHYLPSQKYNNKYNTYNNKDHIIYHNKCITHILCSQLMYLDMNSFNQAIQDIVKTNKYKLLRIIILEAFDSLNEYYRKNFLNKLKKCNVLIFIHSTHALNDTFLHNCLYIRIPKPDKILFNNHILDFLKTNYKINNLNNQKKQYIINVLNYCNFDIPLILALLYIIQLHKFPDIKKIIKLIINSNIKKLINVIHKCIISNNSFFVIRNILYNILYTYNFHLHNFLNTFCKELAAYHKNDNNYKKDLYALFSKYTYITSMHDMHICSLENLCSNIILLEKKYAKTFNEVDTNSEDTEDFSINIKLEE</sequence>
<evidence type="ECO:0000256" key="1">
    <source>
        <dbReference type="SAM" id="MobiDB-lite"/>
    </source>
</evidence>
<feature type="region of interest" description="Disordered" evidence="1">
    <location>
        <begin position="234"/>
        <end position="360"/>
    </location>
</feature>